<dbReference type="GO" id="GO:0003676">
    <property type="term" value="F:nucleic acid binding"/>
    <property type="evidence" value="ECO:0007669"/>
    <property type="project" value="InterPro"/>
</dbReference>
<dbReference type="PANTHER" id="PTHR47739:SF1">
    <property type="entry name" value="TRNA1(VAL) (ADENINE(37)-N6)-METHYLTRANSFERASE"/>
    <property type="match status" value="1"/>
</dbReference>
<evidence type="ECO:0000259" key="4">
    <source>
        <dbReference type="Pfam" id="PF05175"/>
    </source>
</evidence>
<dbReference type="PROSITE" id="PS00092">
    <property type="entry name" value="N6_MTASE"/>
    <property type="match status" value="1"/>
</dbReference>
<dbReference type="InterPro" id="IPR002052">
    <property type="entry name" value="DNA_methylase_N6_adenine_CS"/>
</dbReference>
<gene>
    <name evidence="5" type="ORF">C0630_18930</name>
</gene>
<evidence type="ECO:0000313" key="6">
    <source>
        <dbReference type="Proteomes" id="UP000235015"/>
    </source>
</evidence>
<accession>A0A2N6CSF6</accession>
<comment type="caution">
    <text evidence="5">The sequence shown here is derived from an EMBL/GenBank/DDBJ whole genome shotgun (WGS) entry which is preliminary data.</text>
</comment>
<dbReference type="InterPro" id="IPR050210">
    <property type="entry name" value="tRNA_Adenine-N(6)_MTase"/>
</dbReference>
<evidence type="ECO:0000256" key="2">
    <source>
        <dbReference type="ARBA" id="ARBA00022679"/>
    </source>
</evidence>
<dbReference type="Pfam" id="PF05175">
    <property type="entry name" value="MTS"/>
    <property type="match status" value="1"/>
</dbReference>
<dbReference type="GO" id="GO:0008170">
    <property type="term" value="F:N-methyltransferase activity"/>
    <property type="evidence" value="ECO:0007669"/>
    <property type="project" value="UniProtKB-ARBA"/>
</dbReference>
<dbReference type="GO" id="GO:0008757">
    <property type="term" value="F:S-adenosylmethionine-dependent methyltransferase activity"/>
    <property type="evidence" value="ECO:0007669"/>
    <property type="project" value="UniProtKB-ARBA"/>
</dbReference>
<evidence type="ECO:0000256" key="1">
    <source>
        <dbReference type="ARBA" id="ARBA00022603"/>
    </source>
</evidence>
<evidence type="ECO:0000313" key="5">
    <source>
        <dbReference type="EMBL" id="PLX60022.1"/>
    </source>
</evidence>
<proteinExistence type="predicted"/>
<dbReference type="GO" id="GO:0032259">
    <property type="term" value="P:methylation"/>
    <property type="evidence" value="ECO:0007669"/>
    <property type="project" value="UniProtKB-KW"/>
</dbReference>
<keyword evidence="3" id="KW-0949">S-adenosyl-L-methionine</keyword>
<keyword evidence="2" id="KW-0808">Transferase</keyword>
<dbReference type="InterPro" id="IPR029063">
    <property type="entry name" value="SAM-dependent_MTases_sf"/>
</dbReference>
<dbReference type="EMBL" id="PKUN01000030">
    <property type="protein sequence ID" value="PLX60022.1"/>
    <property type="molecule type" value="Genomic_DNA"/>
</dbReference>
<dbReference type="AlphaFoldDB" id="A0A2N6CSF6"/>
<dbReference type="SUPFAM" id="SSF53335">
    <property type="entry name" value="S-adenosyl-L-methionine-dependent methyltransferases"/>
    <property type="match status" value="1"/>
</dbReference>
<dbReference type="PANTHER" id="PTHR47739">
    <property type="entry name" value="TRNA1(VAL) (ADENINE(37)-N6)-METHYLTRANSFERASE"/>
    <property type="match status" value="1"/>
</dbReference>
<name>A0A2N6CSF6_9GAMM</name>
<protein>
    <submittedName>
        <fullName evidence="5">Ribose-phosphate pyrophosphokinase</fullName>
    </submittedName>
</protein>
<dbReference type="InterPro" id="IPR007848">
    <property type="entry name" value="Small_mtfrase_dom"/>
</dbReference>
<keyword evidence="5" id="KW-0418">Kinase</keyword>
<dbReference type="Proteomes" id="UP000235015">
    <property type="component" value="Unassembled WGS sequence"/>
</dbReference>
<reference evidence="5 6" key="1">
    <citation type="submission" date="2017-11" db="EMBL/GenBank/DDBJ databases">
        <title>Genome-resolved metagenomics identifies genetic mobility, metabolic interactions, and unexpected diversity in perchlorate-reducing communities.</title>
        <authorList>
            <person name="Barnum T.P."/>
            <person name="Figueroa I.A."/>
            <person name="Carlstrom C.I."/>
            <person name="Lucas L.N."/>
            <person name="Engelbrektson A.L."/>
            <person name="Coates J.D."/>
        </authorList>
    </citation>
    <scope>NUCLEOTIDE SEQUENCE [LARGE SCALE GENOMIC DNA]</scope>
    <source>
        <strain evidence="5">BM301</strain>
    </source>
</reference>
<dbReference type="CDD" id="cd02440">
    <property type="entry name" value="AdoMet_MTases"/>
    <property type="match status" value="1"/>
</dbReference>
<dbReference type="STRING" id="1111735.GCA_000428045_02260"/>
<keyword evidence="1" id="KW-0489">Methyltransferase</keyword>
<dbReference type="GO" id="GO:0016301">
    <property type="term" value="F:kinase activity"/>
    <property type="evidence" value="ECO:0007669"/>
    <property type="project" value="UniProtKB-KW"/>
</dbReference>
<evidence type="ECO:0000256" key="3">
    <source>
        <dbReference type="ARBA" id="ARBA00022691"/>
    </source>
</evidence>
<feature type="domain" description="Methyltransferase small" evidence="4">
    <location>
        <begin position="19"/>
        <end position="108"/>
    </location>
</feature>
<dbReference type="Gene3D" id="3.40.50.150">
    <property type="entry name" value="Vaccinia Virus protein VP39"/>
    <property type="match status" value="1"/>
</dbReference>
<sequence>MKVCTDATLFGAMAPVAGGERVLDIGAGSGLLSLMLMQLGAGHVTAVELTEQACRDAAVNFSASPWSERLELVWQSIQDYAECCDQRYDLIISNPPFFERHSKNSVNLRRLARHTDLLPHHELVRLVARLLGEAGRFYLLIPAHEVARITDLAAAAGLWLTGRVDYAGHVHSRAKVAALTFSRRPEMFVYRRLVIYNAPRAYSEESARYLSPFLLRFAAPADWQQA</sequence>
<organism evidence="5 6">
    <name type="scientific">Sedimenticola selenatireducens</name>
    <dbReference type="NCBI Taxonomy" id="191960"/>
    <lineage>
        <taxon>Bacteria</taxon>
        <taxon>Pseudomonadati</taxon>
        <taxon>Pseudomonadota</taxon>
        <taxon>Gammaproteobacteria</taxon>
        <taxon>Chromatiales</taxon>
        <taxon>Sedimenticolaceae</taxon>
        <taxon>Sedimenticola</taxon>
    </lineage>
</organism>